<evidence type="ECO:0000256" key="6">
    <source>
        <dbReference type="ARBA" id="ARBA00022630"/>
    </source>
</evidence>
<keyword evidence="8 12" id="KW-0274">FAD</keyword>
<feature type="binding site" evidence="12">
    <location>
        <position position="122"/>
    </location>
    <ligand>
        <name>FAD</name>
        <dbReference type="ChEBI" id="CHEBI:57692"/>
    </ligand>
</feature>
<evidence type="ECO:0000256" key="11">
    <source>
        <dbReference type="ARBA" id="ARBA00031800"/>
    </source>
</evidence>
<dbReference type="HAMAP" id="MF_00129">
    <property type="entry name" value="MnmG_GidA"/>
    <property type="match status" value="1"/>
</dbReference>
<dbReference type="PANTHER" id="PTHR11806">
    <property type="entry name" value="GLUCOSE INHIBITED DIVISION PROTEIN A"/>
    <property type="match status" value="1"/>
</dbReference>
<feature type="binding site" evidence="12">
    <location>
        <begin position="10"/>
        <end position="15"/>
    </location>
    <ligand>
        <name>FAD</name>
        <dbReference type="ChEBI" id="CHEBI:57692"/>
    </ligand>
</feature>
<dbReference type="FunFam" id="1.10.10.1800:FF:000001">
    <property type="entry name" value="tRNA uridine 5-carboxymethylaminomethyl modification enzyme MnmG"/>
    <property type="match status" value="1"/>
</dbReference>
<dbReference type="InterPro" id="IPR040131">
    <property type="entry name" value="MnmG_N"/>
</dbReference>
<dbReference type="InterPro" id="IPR047001">
    <property type="entry name" value="MnmG_C_subdom"/>
</dbReference>
<comment type="caution">
    <text evidence="12">Lacks conserved residue(s) required for the propagation of feature annotation.</text>
</comment>
<comment type="subunit">
    <text evidence="10 12">Homodimer. Heterotetramer of two MnmE and two MnmG subunits.</text>
</comment>
<dbReference type="Gene3D" id="1.10.10.1800">
    <property type="entry name" value="tRNA uridine 5-carboxymethylaminomethyl modification enzyme MnmG/GidA"/>
    <property type="match status" value="1"/>
</dbReference>
<dbReference type="Pfam" id="PF21680">
    <property type="entry name" value="GIDA_C_1st"/>
    <property type="match status" value="1"/>
</dbReference>
<dbReference type="Gene3D" id="3.50.50.60">
    <property type="entry name" value="FAD/NAD(P)-binding domain"/>
    <property type="match status" value="2"/>
</dbReference>
<dbReference type="NCBIfam" id="TIGR00136">
    <property type="entry name" value="mnmG_gidA"/>
    <property type="match status" value="1"/>
</dbReference>
<dbReference type="SMART" id="SM01228">
    <property type="entry name" value="GIDA_assoc_3"/>
    <property type="match status" value="1"/>
</dbReference>
<dbReference type="AlphaFoldDB" id="A0A7C3RJU8"/>
<dbReference type="GO" id="GO:0030488">
    <property type="term" value="P:tRNA methylation"/>
    <property type="evidence" value="ECO:0007669"/>
    <property type="project" value="TreeGrafter"/>
</dbReference>
<evidence type="ECO:0000256" key="2">
    <source>
        <dbReference type="ARBA" id="ARBA00003717"/>
    </source>
</evidence>
<gene>
    <name evidence="12 14" type="primary">mnmG</name>
    <name evidence="12" type="synonym">gidA</name>
    <name evidence="14" type="ORF">ENW00_01730</name>
</gene>
<evidence type="ECO:0000256" key="8">
    <source>
        <dbReference type="ARBA" id="ARBA00022827"/>
    </source>
</evidence>
<dbReference type="GO" id="GO:0050660">
    <property type="term" value="F:flavin adenine dinucleotide binding"/>
    <property type="evidence" value="ECO:0007669"/>
    <property type="project" value="UniProtKB-UniRule"/>
</dbReference>
<dbReference type="InterPro" id="IPR004416">
    <property type="entry name" value="MnmG"/>
</dbReference>
<dbReference type="InterPro" id="IPR026904">
    <property type="entry name" value="MnmG_C"/>
</dbReference>
<organism evidence="14">
    <name type="scientific">Dictyoglomus thermophilum</name>
    <dbReference type="NCBI Taxonomy" id="14"/>
    <lineage>
        <taxon>Bacteria</taxon>
        <taxon>Pseudomonadati</taxon>
        <taxon>Dictyoglomota</taxon>
        <taxon>Dictyoglomia</taxon>
        <taxon>Dictyoglomales</taxon>
        <taxon>Dictyoglomaceae</taxon>
        <taxon>Dictyoglomus</taxon>
    </lineage>
</organism>
<proteinExistence type="inferred from homology"/>
<dbReference type="Gene3D" id="1.10.150.570">
    <property type="entry name" value="GidA associated domain, C-terminal subdomain"/>
    <property type="match status" value="1"/>
</dbReference>
<dbReference type="SUPFAM" id="SSF51905">
    <property type="entry name" value="FAD/NAD(P)-binding domain"/>
    <property type="match status" value="1"/>
</dbReference>
<keyword evidence="6 12" id="KW-0285">Flavoprotein</keyword>
<dbReference type="PRINTS" id="PR00411">
    <property type="entry name" value="PNDRDTASEI"/>
</dbReference>
<evidence type="ECO:0000256" key="10">
    <source>
        <dbReference type="ARBA" id="ARBA00025948"/>
    </source>
</evidence>
<dbReference type="InterPro" id="IPR049312">
    <property type="entry name" value="GIDA_C_N"/>
</dbReference>
<comment type="similarity">
    <text evidence="3 12">Belongs to the MnmG family.</text>
</comment>
<comment type="cofactor">
    <cofactor evidence="1 12">
        <name>FAD</name>
        <dbReference type="ChEBI" id="CHEBI:57692"/>
    </cofactor>
</comment>
<keyword evidence="7 12" id="KW-0819">tRNA processing</keyword>
<name>A0A7C3RJU8_DICTH</name>
<evidence type="ECO:0000313" key="14">
    <source>
        <dbReference type="EMBL" id="HFX12863.1"/>
    </source>
</evidence>
<dbReference type="FunFam" id="3.50.50.60:FF:000002">
    <property type="entry name" value="tRNA uridine 5-carboxymethylaminomethyl modification enzyme MnmG"/>
    <property type="match status" value="1"/>
</dbReference>
<dbReference type="EMBL" id="DTIN01000009">
    <property type="protein sequence ID" value="HFX12863.1"/>
    <property type="molecule type" value="Genomic_DNA"/>
</dbReference>
<evidence type="ECO:0000256" key="5">
    <source>
        <dbReference type="ARBA" id="ARBA00022490"/>
    </source>
</evidence>
<dbReference type="FunFam" id="1.10.150.570:FF:000001">
    <property type="entry name" value="tRNA uridine 5-carboxymethylaminomethyl modification enzyme MnmG"/>
    <property type="match status" value="1"/>
</dbReference>
<keyword evidence="9 12" id="KW-0520">NAD</keyword>
<feature type="domain" description="tRNA uridine 5-carboxymethylaminomethyl modification enzyme C-terminal subdomain" evidence="13">
    <location>
        <begin position="539"/>
        <end position="610"/>
    </location>
</feature>
<feature type="binding site" evidence="12">
    <location>
        <position position="177"/>
    </location>
    <ligand>
        <name>FAD</name>
        <dbReference type="ChEBI" id="CHEBI:57692"/>
    </ligand>
</feature>
<dbReference type="GO" id="GO:0005829">
    <property type="term" value="C:cytosol"/>
    <property type="evidence" value="ECO:0007669"/>
    <property type="project" value="TreeGrafter"/>
</dbReference>
<accession>A0A7C3RJU8</accession>
<evidence type="ECO:0000256" key="3">
    <source>
        <dbReference type="ARBA" id="ARBA00007653"/>
    </source>
</evidence>
<reference evidence="14" key="1">
    <citation type="journal article" date="2020" name="mSystems">
        <title>Genome- and Community-Level Interaction Insights into Carbon Utilization and Element Cycling Functions of Hydrothermarchaeota in Hydrothermal Sediment.</title>
        <authorList>
            <person name="Zhou Z."/>
            <person name="Liu Y."/>
            <person name="Xu W."/>
            <person name="Pan J."/>
            <person name="Luo Z.H."/>
            <person name="Li M."/>
        </authorList>
    </citation>
    <scope>NUCLEOTIDE SEQUENCE [LARGE SCALE GENOMIC DNA]</scope>
    <source>
        <strain evidence="14">SpSt-81</strain>
    </source>
</reference>
<evidence type="ECO:0000256" key="7">
    <source>
        <dbReference type="ARBA" id="ARBA00022694"/>
    </source>
</evidence>
<evidence type="ECO:0000256" key="1">
    <source>
        <dbReference type="ARBA" id="ARBA00001974"/>
    </source>
</evidence>
<dbReference type="PANTHER" id="PTHR11806:SF0">
    <property type="entry name" value="PROTEIN MTO1 HOMOLOG, MITOCHONDRIAL"/>
    <property type="match status" value="1"/>
</dbReference>
<keyword evidence="5 12" id="KW-0963">Cytoplasm</keyword>
<evidence type="ECO:0000256" key="4">
    <source>
        <dbReference type="ARBA" id="ARBA00020461"/>
    </source>
</evidence>
<dbReference type="InterPro" id="IPR044920">
    <property type="entry name" value="MnmG_C_subdom_sf"/>
</dbReference>
<protein>
    <recommendedName>
        <fullName evidence="4 12">tRNA uridine 5-carboxymethylaminomethyl modification enzyme MnmG</fullName>
    </recommendedName>
    <alternativeName>
        <fullName evidence="11 12">Glucose-inhibited division protein A</fullName>
    </alternativeName>
</protein>
<dbReference type="PROSITE" id="PS01281">
    <property type="entry name" value="GIDA_2"/>
    <property type="match status" value="1"/>
</dbReference>
<dbReference type="GO" id="GO:0002098">
    <property type="term" value="P:tRNA wobble uridine modification"/>
    <property type="evidence" value="ECO:0007669"/>
    <property type="project" value="InterPro"/>
</dbReference>
<comment type="subcellular location">
    <subcellularLocation>
        <location evidence="12">Cytoplasm</location>
    </subcellularLocation>
</comment>
<dbReference type="InterPro" id="IPR020595">
    <property type="entry name" value="MnmG-rel_CS"/>
</dbReference>
<dbReference type="Pfam" id="PF01134">
    <property type="entry name" value="GIDA"/>
    <property type="match status" value="1"/>
</dbReference>
<evidence type="ECO:0000256" key="9">
    <source>
        <dbReference type="ARBA" id="ARBA00023027"/>
    </source>
</evidence>
<feature type="binding site" evidence="12">
    <location>
        <position position="366"/>
    </location>
    <ligand>
        <name>FAD</name>
        <dbReference type="ChEBI" id="CHEBI:57692"/>
    </ligand>
</feature>
<evidence type="ECO:0000256" key="12">
    <source>
        <dbReference type="HAMAP-Rule" id="MF_00129"/>
    </source>
</evidence>
<dbReference type="InterPro" id="IPR002218">
    <property type="entry name" value="MnmG-rel"/>
</dbReference>
<evidence type="ECO:0000259" key="13">
    <source>
        <dbReference type="SMART" id="SM01228"/>
    </source>
</evidence>
<sequence length="619" mass="70374">MEKYDVIVVGGGHAGCEAAYAASRLGVKTLLITMNYDTLGWLPCNPAMGGPGKGHLILEIDALGGAIGRITNRSMIQVKWLNTSKGPAVRALRAQVDKWLYPIKMREFLEKQKNLDVYQGEVIDLIVENDEVKGVVLSTKKEFYAERVVITPGTFMNGVIHISTWSKPAGRMGEFPSIGLSDALRRLGLEVGRFNTGTTPRVDKRTIDFSKTIPQPGDEELHSFSFWEEPEPREQVLSYLTRTTQKTKEIVLNNIHLTASRIGGMVKKGPRYCPSIEEKYVWFPHHETHQVFLEPEGKNSVEIYVQGIYTSLPEEIQIQILRSIPGLEEVELIRPGYAIAYDFVYPQQLKITLETKKIKGLYLAGQINGTTGYEEAAAQGLIAGANAALSLLGREPLIVRRDEGYIGVLIDDLVIKGVDEPYRILTSRAEYRLLLRSDNADQRLTPKAYKLGLIDEDMWKMFQEKMEKLRLERKRLEKTSVDPNEINDLLIEKGTNPIEQSIPLIQILKRPEITYDDLEKIGLSGDLPKKWRSIIEIDIKYEGYIQKELQKIREFQEYEDLVIPPDINYDEIPHLSREGKEKLEKVRPTTFGQAQRITGVNAGDLTILLYYLRQKYARR</sequence>
<dbReference type="InterPro" id="IPR036188">
    <property type="entry name" value="FAD/NAD-bd_sf"/>
</dbReference>
<dbReference type="Pfam" id="PF13932">
    <property type="entry name" value="SAM_GIDA_C"/>
    <property type="match status" value="1"/>
</dbReference>
<comment type="function">
    <text evidence="2 12">NAD-binding protein involved in the addition of a carboxymethylaminomethyl (cmnm) group at the wobble position (U34) of certain tRNAs, forming tRNA-cmnm(5)s(2)U34.</text>
</comment>
<comment type="caution">
    <text evidence="14">The sequence shown here is derived from an EMBL/GenBank/DDBJ whole genome shotgun (WGS) entry which is preliminary data.</text>
</comment>